<dbReference type="AlphaFoldDB" id="A0AAD9AW14"/>
<protein>
    <submittedName>
        <fullName evidence="1">Uncharacterized protein</fullName>
    </submittedName>
</protein>
<evidence type="ECO:0000313" key="1">
    <source>
        <dbReference type="EMBL" id="KAK1852829.1"/>
    </source>
</evidence>
<reference evidence="1" key="1">
    <citation type="submission" date="2023-01" db="EMBL/GenBank/DDBJ databases">
        <title>Colletotrichum chrysophilum M932 genome sequence.</title>
        <authorList>
            <person name="Baroncelli R."/>
        </authorList>
    </citation>
    <scope>NUCLEOTIDE SEQUENCE</scope>
    <source>
        <strain evidence="1">M932</strain>
    </source>
</reference>
<dbReference type="EMBL" id="JAQOWY010000067">
    <property type="protein sequence ID" value="KAK1852829.1"/>
    <property type="molecule type" value="Genomic_DNA"/>
</dbReference>
<keyword evidence="2" id="KW-1185">Reference proteome</keyword>
<sequence length="49" mass="5735">MRQLWLRRRRLSLFPMRGHDSGLRGTWQALRAVERGFLGCPPGRALSRD</sequence>
<proteinExistence type="predicted"/>
<accession>A0AAD9AW14</accession>
<dbReference type="Proteomes" id="UP001243330">
    <property type="component" value="Unassembled WGS sequence"/>
</dbReference>
<organism evidence="1 2">
    <name type="scientific">Colletotrichum chrysophilum</name>
    <dbReference type="NCBI Taxonomy" id="1836956"/>
    <lineage>
        <taxon>Eukaryota</taxon>
        <taxon>Fungi</taxon>
        <taxon>Dikarya</taxon>
        <taxon>Ascomycota</taxon>
        <taxon>Pezizomycotina</taxon>
        <taxon>Sordariomycetes</taxon>
        <taxon>Hypocreomycetidae</taxon>
        <taxon>Glomerellales</taxon>
        <taxon>Glomerellaceae</taxon>
        <taxon>Colletotrichum</taxon>
        <taxon>Colletotrichum gloeosporioides species complex</taxon>
    </lineage>
</organism>
<name>A0AAD9AW14_9PEZI</name>
<comment type="caution">
    <text evidence="1">The sequence shown here is derived from an EMBL/GenBank/DDBJ whole genome shotgun (WGS) entry which is preliminary data.</text>
</comment>
<evidence type="ECO:0000313" key="2">
    <source>
        <dbReference type="Proteomes" id="UP001243330"/>
    </source>
</evidence>
<gene>
    <name evidence="1" type="ORF">CCHR01_04570</name>
</gene>